<organism evidence="2 3">
    <name type="scientific">Microcella pacifica</name>
    <dbReference type="NCBI Taxonomy" id="2591847"/>
    <lineage>
        <taxon>Bacteria</taxon>
        <taxon>Bacillati</taxon>
        <taxon>Actinomycetota</taxon>
        <taxon>Actinomycetes</taxon>
        <taxon>Micrococcales</taxon>
        <taxon>Microbacteriaceae</taxon>
        <taxon>Microcella</taxon>
    </lineage>
</organism>
<feature type="region of interest" description="Disordered" evidence="1">
    <location>
        <begin position="1"/>
        <end position="90"/>
    </location>
</feature>
<dbReference type="EMBL" id="VIKT02000004">
    <property type="protein sequence ID" value="NHF62238.1"/>
    <property type="molecule type" value="Genomic_DNA"/>
</dbReference>
<gene>
    <name evidence="2" type="ORF">FK219_003110</name>
</gene>
<evidence type="ECO:0000313" key="2">
    <source>
        <dbReference type="EMBL" id="NHF62238.1"/>
    </source>
</evidence>
<feature type="compositionally biased region" description="Polar residues" evidence="1">
    <location>
        <begin position="64"/>
        <end position="74"/>
    </location>
</feature>
<dbReference type="AlphaFoldDB" id="A0A9E5MI24"/>
<name>A0A9E5MI24_9MICO</name>
<evidence type="ECO:0000313" key="3">
    <source>
        <dbReference type="Proteomes" id="UP000818266"/>
    </source>
</evidence>
<reference evidence="2 3" key="1">
    <citation type="submission" date="2019-06" db="EMBL/GenBank/DDBJ databases">
        <authorList>
            <person name="De-Chao Zhang Q."/>
        </authorList>
    </citation>
    <scope>NUCLEOTIDE SEQUENCE [LARGE SCALE GENOMIC DNA]</scope>
    <source>
        <strain evidence="2 3">KN1116</strain>
    </source>
</reference>
<keyword evidence="3" id="KW-1185">Reference proteome</keyword>
<dbReference type="Proteomes" id="UP000818266">
    <property type="component" value="Unassembled WGS sequence"/>
</dbReference>
<sequence length="135" mass="13431">MARGGKSASAETPQASAEPVVDAPNQEQSAPAQSDPATATADAAAASPEDGAADQSPPDPEATPEQSAPAQSDPDQAEPEAEPVPTGTVTVIVAEAIGGTRDGEPWPAVGQPITLPAAEAAGYLQFGYVREADAE</sequence>
<protein>
    <submittedName>
        <fullName evidence="2">Uncharacterized protein</fullName>
    </submittedName>
</protein>
<feature type="compositionally biased region" description="Low complexity" evidence="1">
    <location>
        <begin position="28"/>
        <end position="55"/>
    </location>
</feature>
<evidence type="ECO:0000256" key="1">
    <source>
        <dbReference type="SAM" id="MobiDB-lite"/>
    </source>
</evidence>
<comment type="caution">
    <text evidence="2">The sequence shown here is derived from an EMBL/GenBank/DDBJ whole genome shotgun (WGS) entry which is preliminary data.</text>
</comment>
<proteinExistence type="predicted"/>
<dbReference type="RefSeq" id="WP_165638025.1">
    <property type="nucleotide sequence ID" value="NZ_VIKT02000004.1"/>
</dbReference>
<reference evidence="2 3" key="2">
    <citation type="submission" date="2020-03" db="EMBL/GenBank/DDBJ databases">
        <title>Chryseoglobus sp. isolated from a deep-sea seamount.</title>
        <authorList>
            <person name="Zhang D.-C."/>
        </authorList>
    </citation>
    <scope>NUCLEOTIDE SEQUENCE [LARGE SCALE GENOMIC DNA]</scope>
    <source>
        <strain evidence="2 3">KN1116</strain>
    </source>
</reference>
<accession>A0A9E5MI24</accession>